<dbReference type="Proteomes" id="UP000317977">
    <property type="component" value="Unassembled WGS sequence"/>
</dbReference>
<gene>
    <name evidence="2" type="ORF">Poly59_35590</name>
</gene>
<accession>A0A5C6ESG7</accession>
<comment type="caution">
    <text evidence="2">The sequence shown here is derived from an EMBL/GenBank/DDBJ whole genome shotgun (WGS) entry which is preliminary data.</text>
</comment>
<reference evidence="2 3" key="1">
    <citation type="submission" date="2019-02" db="EMBL/GenBank/DDBJ databases">
        <title>Deep-cultivation of Planctomycetes and their phenomic and genomic characterization uncovers novel biology.</title>
        <authorList>
            <person name="Wiegand S."/>
            <person name="Jogler M."/>
            <person name="Boedeker C."/>
            <person name="Pinto D."/>
            <person name="Vollmers J."/>
            <person name="Rivas-Marin E."/>
            <person name="Kohn T."/>
            <person name="Peeters S.H."/>
            <person name="Heuer A."/>
            <person name="Rast P."/>
            <person name="Oberbeckmann S."/>
            <person name="Bunk B."/>
            <person name="Jeske O."/>
            <person name="Meyerdierks A."/>
            <person name="Storesund J.E."/>
            <person name="Kallscheuer N."/>
            <person name="Luecker S."/>
            <person name="Lage O.M."/>
            <person name="Pohl T."/>
            <person name="Merkel B.J."/>
            <person name="Hornburger P."/>
            <person name="Mueller R.-W."/>
            <person name="Bruemmer F."/>
            <person name="Labrenz M."/>
            <person name="Spormann A.M."/>
            <person name="Op Den Camp H."/>
            <person name="Overmann J."/>
            <person name="Amann R."/>
            <person name="Jetten M.S.M."/>
            <person name="Mascher T."/>
            <person name="Medema M.H."/>
            <person name="Devos D.P."/>
            <person name="Kaster A.-K."/>
            <person name="Ovreas L."/>
            <person name="Rohde M."/>
            <person name="Galperin M.Y."/>
            <person name="Jogler C."/>
        </authorList>
    </citation>
    <scope>NUCLEOTIDE SEQUENCE [LARGE SCALE GENOMIC DNA]</scope>
    <source>
        <strain evidence="2 3">Poly59</strain>
    </source>
</reference>
<dbReference type="InterPro" id="IPR002105">
    <property type="entry name" value="Dockerin_1_rpt"/>
</dbReference>
<dbReference type="InterPro" id="IPR013783">
    <property type="entry name" value="Ig-like_fold"/>
</dbReference>
<dbReference type="Pfam" id="PF07705">
    <property type="entry name" value="CARDB"/>
    <property type="match status" value="1"/>
</dbReference>
<dbReference type="GO" id="GO:0004553">
    <property type="term" value="F:hydrolase activity, hydrolyzing O-glycosyl compounds"/>
    <property type="evidence" value="ECO:0007669"/>
    <property type="project" value="InterPro"/>
</dbReference>
<sequence>MNTQRRPRRYNTKSLALEALEQRRLLAVGIWQGDLVSTVVTQHPSSRINLAEGTTRIHFTDVAAGNGAIDEAMQPGTVTDTDPNVRQPCTTGATGVTRTGTVTANNVTGHDEVFADEYGYVGQFSGRFNSAMTEITGTWSGDYGYEACDYYNPTTGQYEEQIDPLTNTTLIQYGQSSGTWISKGRFIGDVEVKSLIESSGLVTATVIVQETDLLRPVDVAAYWVDDSGQRISELLRWQVQTLGETETVLNALSAPYDRPYAAASILVVADDGDIHVESDEMNNEASLSVAPEIAATSLDLIASNQTVAINMVAFNLLIQDSVSVRLNWGDQTGGYLETAAIKQVNPIASDLVPIEFDYDELLLNRPAGAAQLSVKVDVNNDYKESNESNNFQKLNVTAFLGLNELQLDASGNGLEHRFTAVNFIHSETIRVDYQWRNANGDIVGTALTKDVPIEGNGEIDAFIFASELGTPRPTNAVSIAAVLDADNHYFEMDESDNQSSELPANVTASSLLLSDQADVATLTLQASNVFSNEIIDIELHWADEQGNLLAVADSATWSPTGNLASEITFQTAGFSENRPQTATHLIATADPQQRFAETDEDDNNTALDIRPSLNALSLTYDRDAGNFLLQYNTDGLLAGEELLIQLYWRNDSGSSRQTAFTRSVVPDNDSVNFERFQYSKIRYQRPSWAVELVAVLDSDSRFVEIEESDNTASADLPRRGDSAADLVGVLPNDGAPISGPSGDVVYLEWLIENAGGTQATASTHRVYWSSDAQLDATDIELDSFETTAIEPFESHSQVNARIVVPDGIADGPFFLLLDVDANNEVTESDEGNNLMAVRFDVTALSAWTNQSNPYDVNEDAQVTALDALNIINELSLRRFIDPTSGHVQFRITPAFSYDVNGDFQITALDALQVINRLGRTATESELQNGPGRKNHLLTTSLEASRADDLFHDEDELELLFEDTIGIRF</sequence>
<dbReference type="Gene3D" id="2.60.40.10">
    <property type="entry name" value="Immunoglobulins"/>
    <property type="match status" value="2"/>
</dbReference>
<dbReference type="Pfam" id="PF00404">
    <property type="entry name" value="Dockerin_1"/>
    <property type="match status" value="1"/>
</dbReference>
<dbReference type="RefSeq" id="WP_186776317.1">
    <property type="nucleotide sequence ID" value="NZ_SJPX01000003.1"/>
</dbReference>
<keyword evidence="3" id="KW-1185">Reference proteome</keyword>
<organism evidence="2 3">
    <name type="scientific">Rubripirellula reticaptiva</name>
    <dbReference type="NCBI Taxonomy" id="2528013"/>
    <lineage>
        <taxon>Bacteria</taxon>
        <taxon>Pseudomonadati</taxon>
        <taxon>Planctomycetota</taxon>
        <taxon>Planctomycetia</taxon>
        <taxon>Pirellulales</taxon>
        <taxon>Pirellulaceae</taxon>
        <taxon>Rubripirellula</taxon>
    </lineage>
</organism>
<evidence type="ECO:0000259" key="1">
    <source>
        <dbReference type="Pfam" id="PF07705"/>
    </source>
</evidence>
<proteinExistence type="predicted"/>
<protein>
    <recommendedName>
        <fullName evidence="1">CARDB domain-containing protein</fullName>
    </recommendedName>
</protein>
<dbReference type="EMBL" id="SJPX01000003">
    <property type="protein sequence ID" value="TWU51962.1"/>
    <property type="molecule type" value="Genomic_DNA"/>
</dbReference>
<evidence type="ECO:0000313" key="3">
    <source>
        <dbReference type="Proteomes" id="UP000317977"/>
    </source>
</evidence>
<dbReference type="AlphaFoldDB" id="A0A5C6ESG7"/>
<dbReference type="InterPro" id="IPR011635">
    <property type="entry name" value="CARDB"/>
</dbReference>
<feature type="domain" description="CARDB" evidence="1">
    <location>
        <begin position="744"/>
        <end position="835"/>
    </location>
</feature>
<dbReference type="GO" id="GO:0000272">
    <property type="term" value="P:polysaccharide catabolic process"/>
    <property type="evidence" value="ECO:0007669"/>
    <property type="project" value="InterPro"/>
</dbReference>
<evidence type="ECO:0000313" key="2">
    <source>
        <dbReference type="EMBL" id="TWU51962.1"/>
    </source>
</evidence>
<name>A0A5C6ESG7_9BACT</name>